<sequence>MDLRITDGHQAHAVVLCRAKIPEVLKQIRSRTGVRHIVRAAFLFQFLAACERWIFTASGFL</sequence>
<protein>
    <submittedName>
        <fullName evidence="1">Uncharacterized protein</fullName>
    </submittedName>
</protein>
<accession>A0A0L7MPV9</accession>
<dbReference type="Proteomes" id="UP000037442">
    <property type="component" value="Unassembled WGS sequence"/>
</dbReference>
<dbReference type="AlphaFoldDB" id="A0A0L7MPV9"/>
<comment type="caution">
    <text evidence="1">The sequence shown here is derived from an EMBL/GenBank/DDBJ whole genome shotgun (WGS) entry which is preliminary data.</text>
</comment>
<dbReference type="PATRIC" id="fig|285.49.peg.603"/>
<gene>
    <name evidence="1" type="ORF">GL58_02890</name>
</gene>
<proteinExistence type="predicted"/>
<dbReference type="EMBL" id="JNVD01000013">
    <property type="protein sequence ID" value="KOC23932.1"/>
    <property type="molecule type" value="Genomic_DNA"/>
</dbReference>
<name>A0A0L7MPV9_COMTE</name>
<organism evidence="1 2">
    <name type="scientific">Comamonas testosteroni</name>
    <name type="common">Pseudomonas testosteroni</name>
    <dbReference type="NCBI Taxonomy" id="285"/>
    <lineage>
        <taxon>Bacteria</taxon>
        <taxon>Pseudomonadati</taxon>
        <taxon>Pseudomonadota</taxon>
        <taxon>Betaproteobacteria</taxon>
        <taxon>Burkholderiales</taxon>
        <taxon>Comamonadaceae</taxon>
        <taxon>Comamonas</taxon>
    </lineage>
</organism>
<evidence type="ECO:0000313" key="2">
    <source>
        <dbReference type="Proteomes" id="UP000037442"/>
    </source>
</evidence>
<reference evidence="2" key="1">
    <citation type="submission" date="2014-06" db="EMBL/GenBank/DDBJ databases">
        <title>Draft genome sequence of C. testosteroni WDL7.</title>
        <authorList>
            <person name="Wu Y."/>
            <person name="Seshan H."/>
            <person name="Arumugam K."/>
        </authorList>
    </citation>
    <scope>NUCLEOTIDE SEQUENCE [LARGE SCALE GENOMIC DNA]</scope>
    <source>
        <strain evidence="2">WDL7</strain>
    </source>
</reference>
<evidence type="ECO:0000313" key="1">
    <source>
        <dbReference type="EMBL" id="KOC23932.1"/>
    </source>
</evidence>